<feature type="transmembrane region" description="Helical" evidence="1">
    <location>
        <begin position="124"/>
        <end position="150"/>
    </location>
</feature>
<protein>
    <recommendedName>
        <fullName evidence="4">HXXEE domain-containing protein</fullName>
    </recommendedName>
</protein>
<proteinExistence type="predicted"/>
<feature type="transmembrane region" description="Helical" evidence="1">
    <location>
        <begin position="98"/>
        <end position="117"/>
    </location>
</feature>
<dbReference type="InterPro" id="IPR025671">
    <property type="entry name" value="HXXEE"/>
</dbReference>
<keyword evidence="1" id="KW-1133">Transmembrane helix</keyword>
<keyword evidence="1" id="KW-0812">Transmembrane</keyword>
<evidence type="ECO:0008006" key="4">
    <source>
        <dbReference type="Google" id="ProtNLM"/>
    </source>
</evidence>
<name>A0AAP2W4P0_9EURY</name>
<dbReference type="Proteomes" id="UP001320159">
    <property type="component" value="Unassembled WGS sequence"/>
</dbReference>
<feature type="transmembrane region" description="Helical" evidence="1">
    <location>
        <begin position="185"/>
        <end position="205"/>
    </location>
</feature>
<feature type="transmembrane region" description="Helical" evidence="1">
    <location>
        <begin position="156"/>
        <end position="173"/>
    </location>
</feature>
<dbReference type="EMBL" id="PGCK01000001">
    <property type="protein sequence ID" value="MCD1293548.1"/>
    <property type="molecule type" value="Genomic_DNA"/>
</dbReference>
<keyword evidence="1" id="KW-0472">Membrane</keyword>
<sequence>MLTNIWMHDRIPGPLKNDRTEIEDAAIRGVSSKEKILPGLKHVRDYLDGLSFRQVLWLIPVLFIIHDIEETPTIASYSQALSERLGFLNIQPFTNEQAIFAMVLLIAIVLALTYMFAGSPKNGIGMIILLSIQCLIFVNAITHILSAIYLMDYTSGLVTAIMINIPFSIYLFNRALKEGRIDGKRFACSFIIGSVMYLPSVVIGIKAGEIIASLV</sequence>
<keyword evidence="3" id="KW-1185">Reference proteome</keyword>
<evidence type="ECO:0000313" key="3">
    <source>
        <dbReference type="Proteomes" id="UP001320159"/>
    </source>
</evidence>
<dbReference type="Pfam" id="PF13787">
    <property type="entry name" value="HXXEE"/>
    <property type="match status" value="1"/>
</dbReference>
<comment type="caution">
    <text evidence="2">The sequence shown here is derived from an EMBL/GenBank/DDBJ whole genome shotgun (WGS) entry which is preliminary data.</text>
</comment>
<reference evidence="2 3" key="1">
    <citation type="submission" date="2017-11" db="EMBL/GenBank/DDBJ databases">
        <title>Isolation and Characterization of Family Methanocellaceae Species from Potential Methane Hydrate Area Offshore Southwestern Taiwan.</title>
        <authorList>
            <person name="Zhang W.-L."/>
            <person name="Chen W.-C."/>
            <person name="Lai M.-C."/>
            <person name="Chen S.-C."/>
        </authorList>
    </citation>
    <scope>NUCLEOTIDE SEQUENCE [LARGE SCALE GENOMIC DNA]</scope>
    <source>
        <strain evidence="2 3">CWC-04</strain>
    </source>
</reference>
<dbReference type="AlphaFoldDB" id="A0AAP2W4P0"/>
<accession>A0AAP2W4P0</accession>
<gene>
    <name evidence="2" type="ORF">CUJ83_00870</name>
</gene>
<evidence type="ECO:0000313" key="2">
    <source>
        <dbReference type="EMBL" id="MCD1293548.1"/>
    </source>
</evidence>
<evidence type="ECO:0000256" key="1">
    <source>
        <dbReference type="SAM" id="Phobius"/>
    </source>
</evidence>
<organism evidence="2 3">
    <name type="scientific">Methanooceanicella nereidis</name>
    <dbReference type="NCBI Taxonomy" id="2052831"/>
    <lineage>
        <taxon>Archaea</taxon>
        <taxon>Methanobacteriati</taxon>
        <taxon>Methanobacteriota</taxon>
        <taxon>Stenosarchaea group</taxon>
        <taxon>Methanomicrobia</taxon>
        <taxon>Methanocellales</taxon>
        <taxon>Methanocellaceae</taxon>
        <taxon>Methanooceanicella</taxon>
    </lineage>
</organism>